<evidence type="ECO:0000313" key="1">
    <source>
        <dbReference type="EMBL" id="EDN77687.1"/>
    </source>
</evidence>
<proteinExistence type="predicted"/>
<comment type="caution">
    <text evidence="1">The sequence shown here is derived from an EMBL/GenBank/DDBJ whole genome shotgun (WGS) entry which is preliminary data.</text>
</comment>
<organism evidence="1 2">
    <name type="scientific">Mediterraneibacter gnavus (strain ATCC 29149 / DSM 114966 / JCM 6515 / VPI C7-9)</name>
    <name type="common">Ruminococcus gnavus</name>
    <dbReference type="NCBI Taxonomy" id="411470"/>
    <lineage>
        <taxon>Bacteria</taxon>
        <taxon>Bacillati</taxon>
        <taxon>Bacillota</taxon>
        <taxon>Clostridia</taxon>
        <taxon>Lachnospirales</taxon>
        <taxon>Lachnospiraceae</taxon>
        <taxon>Mediterraneibacter</taxon>
    </lineage>
</organism>
<name>A7B368_MEDG7</name>
<sequence length="43" mass="5084">MKGGKLLTPIRTARYCACTSIWLFLLSSRREEACKRKYYGKRK</sequence>
<dbReference type="EMBL" id="AAYG02000015">
    <property type="protein sequence ID" value="EDN77687.1"/>
    <property type="molecule type" value="Genomic_DNA"/>
</dbReference>
<dbReference type="PaxDb" id="411470-RUMGNA_01996"/>
<gene>
    <name evidence="1" type="ORF">RUMGNA_01996</name>
</gene>
<protein>
    <submittedName>
        <fullName evidence="1">Uncharacterized protein</fullName>
    </submittedName>
</protein>
<accession>A7B368</accession>
<evidence type="ECO:0000313" key="2">
    <source>
        <dbReference type="Proteomes" id="UP000004410"/>
    </source>
</evidence>
<dbReference type="Proteomes" id="UP000004410">
    <property type="component" value="Unassembled WGS sequence"/>
</dbReference>
<reference evidence="1 2" key="1">
    <citation type="submission" date="2007-04" db="EMBL/GenBank/DDBJ databases">
        <authorList>
            <person name="Fulton L."/>
            <person name="Clifton S."/>
            <person name="Fulton B."/>
            <person name="Xu J."/>
            <person name="Minx P."/>
            <person name="Pepin K.H."/>
            <person name="Johnson M."/>
            <person name="Thiruvilangam P."/>
            <person name="Bhonagiri V."/>
            <person name="Nash W.E."/>
            <person name="Mardis E.R."/>
            <person name="Wilson R.K."/>
        </authorList>
    </citation>
    <scope>NUCLEOTIDE SEQUENCE [LARGE SCALE GENOMIC DNA]</scope>
    <source>
        <strain evidence="1 2">ATCC 29149</strain>
    </source>
</reference>
<reference evidence="1 2" key="2">
    <citation type="submission" date="2007-06" db="EMBL/GenBank/DDBJ databases">
        <title>Draft genome sequence of Ruminococcus gnavus (ATCC 29149).</title>
        <authorList>
            <person name="Sudarsanam P."/>
            <person name="Ley R."/>
            <person name="Guruge J."/>
            <person name="Turnbaugh P.J."/>
            <person name="Mahowald M."/>
            <person name="Liep D."/>
            <person name="Gordon J."/>
        </authorList>
    </citation>
    <scope>NUCLEOTIDE SEQUENCE [LARGE SCALE GENOMIC DNA]</scope>
    <source>
        <strain evidence="1 2">ATCC 29149</strain>
    </source>
</reference>
<dbReference type="AlphaFoldDB" id="A7B368"/>